<organism evidence="1">
    <name type="scientific">Salvia splendens</name>
    <name type="common">Scarlet sage</name>
    <dbReference type="NCBI Taxonomy" id="180675"/>
    <lineage>
        <taxon>Eukaryota</taxon>
        <taxon>Viridiplantae</taxon>
        <taxon>Streptophyta</taxon>
        <taxon>Embryophyta</taxon>
        <taxon>Tracheophyta</taxon>
        <taxon>Spermatophyta</taxon>
        <taxon>Magnoliopsida</taxon>
        <taxon>eudicotyledons</taxon>
        <taxon>Gunneridae</taxon>
        <taxon>Pentapetalae</taxon>
        <taxon>asterids</taxon>
        <taxon>lamiids</taxon>
        <taxon>Lamiales</taxon>
        <taxon>Lamiaceae</taxon>
        <taxon>Nepetoideae</taxon>
        <taxon>Mentheae</taxon>
        <taxon>Salviinae</taxon>
        <taxon>Salvia</taxon>
        <taxon>Salvia subgen. Calosphace</taxon>
        <taxon>core Calosphace</taxon>
    </lineage>
</organism>
<gene>
    <name evidence="1" type="ORF">SASPL_105421</name>
</gene>
<accession>A0A8X8YL21</accession>
<reference evidence="1" key="1">
    <citation type="submission" date="2018-01" db="EMBL/GenBank/DDBJ databases">
        <authorList>
            <person name="Mao J.F."/>
        </authorList>
    </citation>
    <scope>NUCLEOTIDE SEQUENCE</scope>
    <source>
        <strain evidence="1">Huo1</strain>
        <tissue evidence="1">Leaf</tissue>
    </source>
</reference>
<dbReference type="AlphaFoldDB" id="A0A8X8YL21"/>
<sequence length="162" mass="17734">MPAPCVTKLGLYGMNGRSYLARIGLQGEPLKVLGKQSLVILLRNPSHPLNVAAPANPLPPKKLNLKRKSSDDDSDLFALLGQLHADTNARLDTLASRIGYEMDLGTAGKEIFRHLGNIPELTDYDLCDIIGMENSRLEIFTGLPDASKPGCVKHILEKEARY</sequence>
<protein>
    <submittedName>
        <fullName evidence="1">Uncharacterized protein</fullName>
    </submittedName>
</protein>
<dbReference type="Proteomes" id="UP000298416">
    <property type="component" value="Unassembled WGS sequence"/>
</dbReference>
<evidence type="ECO:0000313" key="1">
    <source>
        <dbReference type="EMBL" id="KAG6433804.1"/>
    </source>
</evidence>
<proteinExistence type="predicted"/>
<keyword evidence="2" id="KW-1185">Reference proteome</keyword>
<comment type="caution">
    <text evidence="1">The sequence shown here is derived from an EMBL/GenBank/DDBJ whole genome shotgun (WGS) entry which is preliminary data.</text>
</comment>
<evidence type="ECO:0000313" key="2">
    <source>
        <dbReference type="Proteomes" id="UP000298416"/>
    </source>
</evidence>
<name>A0A8X8YL21_SALSN</name>
<reference evidence="1" key="2">
    <citation type="submission" date="2020-08" db="EMBL/GenBank/DDBJ databases">
        <title>Plant Genome Project.</title>
        <authorList>
            <person name="Zhang R.-G."/>
        </authorList>
    </citation>
    <scope>NUCLEOTIDE SEQUENCE</scope>
    <source>
        <strain evidence="1">Huo1</strain>
        <tissue evidence="1">Leaf</tissue>
    </source>
</reference>
<dbReference type="EMBL" id="PNBA02000002">
    <property type="protein sequence ID" value="KAG6433804.1"/>
    <property type="molecule type" value="Genomic_DNA"/>
</dbReference>